<evidence type="ECO:0000313" key="5">
    <source>
        <dbReference type="EMBL" id="CEL98505.1"/>
    </source>
</evidence>
<dbReference type="InterPro" id="IPR000519">
    <property type="entry name" value="P_trefoil_dom"/>
</dbReference>
<gene>
    <name evidence="5" type="ORF">Vbra_20523</name>
</gene>
<dbReference type="InterPro" id="IPR044913">
    <property type="entry name" value="P_trefoil_dom_sf"/>
</dbReference>
<dbReference type="Pfam" id="PF00088">
    <property type="entry name" value="Trefoil"/>
    <property type="match status" value="2"/>
</dbReference>
<protein>
    <recommendedName>
        <fullName evidence="4">P-type domain-containing protein</fullName>
    </recommendedName>
</protein>
<dbReference type="InParanoid" id="A0A0G4EM37"/>
<dbReference type="PROSITE" id="PS51448">
    <property type="entry name" value="P_TREFOIL_2"/>
    <property type="match status" value="2"/>
</dbReference>
<dbReference type="InterPro" id="IPR053143">
    <property type="entry name" value="Arylsulfate_ST"/>
</dbReference>
<dbReference type="EMBL" id="CDMY01000272">
    <property type="protein sequence ID" value="CEL98505.1"/>
    <property type="molecule type" value="Genomic_DNA"/>
</dbReference>
<dbReference type="PANTHER" id="PTHR35340">
    <property type="entry name" value="PQQ ENZYME REPEAT PROTEIN-RELATED"/>
    <property type="match status" value="1"/>
</dbReference>
<dbReference type="SUPFAM" id="SSF50998">
    <property type="entry name" value="Quinoprotein alcohol dehydrogenase-like"/>
    <property type="match status" value="1"/>
</dbReference>
<organism evidence="5 6">
    <name type="scientific">Vitrella brassicaformis (strain CCMP3155)</name>
    <dbReference type="NCBI Taxonomy" id="1169540"/>
    <lineage>
        <taxon>Eukaryota</taxon>
        <taxon>Sar</taxon>
        <taxon>Alveolata</taxon>
        <taxon>Colpodellida</taxon>
        <taxon>Vitrellaceae</taxon>
        <taxon>Vitrella</taxon>
    </lineage>
</organism>
<dbReference type="VEuPathDB" id="CryptoDB:Vbra_20523"/>
<dbReference type="Gene3D" id="4.10.110.10">
    <property type="entry name" value="Spasmolytic Protein, domain 1"/>
    <property type="match status" value="2"/>
</dbReference>
<evidence type="ECO:0000313" key="6">
    <source>
        <dbReference type="Proteomes" id="UP000041254"/>
    </source>
</evidence>
<dbReference type="SMART" id="SM00018">
    <property type="entry name" value="PD"/>
    <property type="match status" value="1"/>
</dbReference>
<sequence length="844" mass="95225">MPQLREGSLLLTMTALLIPPLVRSQDHHVDCDVLRCSPGSPLIPAAGPFAYVHPLPDATFVSPFTSIIMRPDHNDNHAHRHQQVVNESVHVAIEGEDSGTRNATMAVSRDNLTIVLDIDGAFVPGERVTVSVPEGITLATTPWREDGEEHHDEVLGGFWWQFTIAPRRTAAHYFRAMRDFASSNERRRHIEHMMETHLGSGNGAGGRGVAVTMAAAAEEMEDETDIRPFFWRESMFTHHDDRRGPTAHSSSLLENATASAKKRAIKAYKTLPDDYPAVDVLVPPVKGKTADGVIIFAPLRDPLISVHQYLSIVDEHGEPVWYHRFPHVNEKWHGWSTRDFKMQQNGLLSHVSDRGGWSVLDHSYEEVRHIFPKNGYITNDHDFQMSKDDHVLLLAYDYRENMDMTWRGGSPHTKVMGFVIQELDDKDNLVWQWNSWDHLHGGLEKSQNKPDGGFFDHLHVNSACWTPDGHVLISLRHLSQVIKINRKTGAIMWKLGGPDGDFTFHGKDPGPSWQHDSRLHEDGRLSLFDNGNGRDPPWSRAVEYEIDEKKLVAKRKWEYRHDPDRYGLAMGGFDYLDNGNMVVNFAGVEPDSHPFYTEVTRKGEKVLELSINPGMAYRAMKYDWWGAPSSLPDLVLDAERASLHFSWNGATHIKEWKVYGGVDPDDMDLIDTIAKKHFEHSLELADTRHSPINSCVYYRVEAVTKHHKTSKSHSSPPLLSPWCSSMGAMCTSHSDDSHRQDCASDTPFVTQQQCHQLGCCFRPPDGSTKRDVPWCFRPRTSDDGRCGSGKGQVDAGWDGIQKNECLGQGACWHETGEAGVPWCFHAADTCKHMKDKGNKRLVSE</sequence>
<reference evidence="5 6" key="1">
    <citation type="submission" date="2014-11" db="EMBL/GenBank/DDBJ databases">
        <authorList>
            <person name="Zhu J."/>
            <person name="Qi W."/>
            <person name="Song R."/>
        </authorList>
    </citation>
    <scope>NUCLEOTIDE SEQUENCE [LARGE SCALE GENOMIC DNA]</scope>
</reference>
<dbReference type="InterPro" id="IPR011047">
    <property type="entry name" value="Quinoprotein_ADH-like_sf"/>
</dbReference>
<evidence type="ECO:0000256" key="3">
    <source>
        <dbReference type="SAM" id="SignalP"/>
    </source>
</evidence>
<feature type="chain" id="PRO_5005187307" description="P-type domain-containing protein" evidence="3">
    <location>
        <begin position="25"/>
        <end position="844"/>
    </location>
</feature>
<evidence type="ECO:0000256" key="2">
    <source>
        <dbReference type="PROSITE-ProRule" id="PRU00779"/>
    </source>
</evidence>
<dbReference type="OrthoDB" id="5427350at2759"/>
<dbReference type="PhylomeDB" id="A0A0G4EM37"/>
<keyword evidence="3" id="KW-0732">Signal</keyword>
<dbReference type="GO" id="GO:0004062">
    <property type="term" value="F:aryl sulfotransferase activity"/>
    <property type="evidence" value="ECO:0007669"/>
    <property type="project" value="InterPro"/>
</dbReference>
<dbReference type="STRING" id="1169540.A0A0G4EM37"/>
<comment type="caution">
    <text evidence="2">Lacks conserved residue(s) required for the propagation of feature annotation.</text>
</comment>
<name>A0A0G4EM37_VITBC</name>
<dbReference type="InterPro" id="IPR010262">
    <property type="entry name" value="Arylsulfotransferase_bact"/>
</dbReference>
<evidence type="ECO:0000259" key="4">
    <source>
        <dbReference type="PROSITE" id="PS51448"/>
    </source>
</evidence>
<dbReference type="SUPFAM" id="SSF57492">
    <property type="entry name" value="Trefoil"/>
    <property type="match status" value="1"/>
</dbReference>
<keyword evidence="6" id="KW-1185">Reference proteome</keyword>
<proteinExistence type="predicted"/>
<dbReference type="AlphaFoldDB" id="A0A0G4EM37"/>
<dbReference type="Pfam" id="PF05935">
    <property type="entry name" value="Arylsulfotrans"/>
    <property type="match status" value="1"/>
</dbReference>
<dbReference type="PANTHER" id="PTHR35340:SF5">
    <property type="entry name" value="ASST-DOMAIN-CONTAINING PROTEIN"/>
    <property type="match status" value="1"/>
</dbReference>
<feature type="domain" description="P-type" evidence="4">
    <location>
        <begin position="728"/>
        <end position="779"/>
    </location>
</feature>
<dbReference type="Proteomes" id="UP000041254">
    <property type="component" value="Unassembled WGS sequence"/>
</dbReference>
<evidence type="ECO:0000256" key="1">
    <source>
        <dbReference type="ARBA" id="ARBA00023157"/>
    </source>
</evidence>
<dbReference type="CDD" id="cd00111">
    <property type="entry name" value="Trefoil"/>
    <property type="match status" value="2"/>
</dbReference>
<keyword evidence="1" id="KW-1015">Disulfide bond</keyword>
<feature type="signal peptide" evidence="3">
    <location>
        <begin position="1"/>
        <end position="24"/>
    </location>
</feature>
<feature type="domain" description="P-type" evidence="4">
    <location>
        <begin position="784"/>
        <end position="827"/>
    </location>
</feature>
<accession>A0A0G4EM37</accession>